<reference evidence="1 2" key="1">
    <citation type="submission" date="2023-10" db="EMBL/GenBank/DDBJ databases">
        <title>Draft genome sequence of Xylaria bambusicola isolate GMP-LS, the root and basal stem rot pathogen of sugarcane in Indonesia.</title>
        <authorList>
            <person name="Selvaraj P."/>
            <person name="Muralishankar V."/>
            <person name="Muruganantham S."/>
            <person name="Sp S."/>
            <person name="Haryani S."/>
            <person name="Lau K.J.X."/>
            <person name="Naqvi N.I."/>
        </authorList>
    </citation>
    <scope>NUCLEOTIDE SEQUENCE [LARGE SCALE GENOMIC DNA]</scope>
    <source>
        <strain evidence="1">GMP-LS</strain>
    </source>
</reference>
<evidence type="ECO:0000313" key="2">
    <source>
        <dbReference type="Proteomes" id="UP001305414"/>
    </source>
</evidence>
<comment type="caution">
    <text evidence="1">The sequence shown here is derived from an EMBL/GenBank/DDBJ whole genome shotgun (WGS) entry which is preliminary data.</text>
</comment>
<evidence type="ECO:0000313" key="1">
    <source>
        <dbReference type="EMBL" id="KAK5633796.1"/>
    </source>
</evidence>
<protein>
    <submittedName>
        <fullName evidence="1">Uncharacterized protein</fullName>
    </submittedName>
</protein>
<dbReference type="EMBL" id="JAWHQM010000035">
    <property type="protein sequence ID" value="KAK5633796.1"/>
    <property type="molecule type" value="Genomic_DNA"/>
</dbReference>
<proteinExistence type="predicted"/>
<keyword evidence="2" id="KW-1185">Reference proteome</keyword>
<dbReference type="AlphaFoldDB" id="A0AAN7UVP4"/>
<name>A0AAN7UVP4_9PEZI</name>
<gene>
    <name evidence="1" type="ORF">RRF57_009510</name>
</gene>
<accession>A0AAN7UVP4</accession>
<dbReference type="Proteomes" id="UP001305414">
    <property type="component" value="Unassembled WGS sequence"/>
</dbReference>
<sequence length="82" mass="9061">MFEISGETDLLLDLINVLSVDASELSDVSHLSNKAMCYGGLNFLDPLPQGRSKSVENGRLQWVSPYIAVEQVSTLHISEIRI</sequence>
<organism evidence="1 2">
    <name type="scientific">Xylaria bambusicola</name>
    <dbReference type="NCBI Taxonomy" id="326684"/>
    <lineage>
        <taxon>Eukaryota</taxon>
        <taxon>Fungi</taxon>
        <taxon>Dikarya</taxon>
        <taxon>Ascomycota</taxon>
        <taxon>Pezizomycotina</taxon>
        <taxon>Sordariomycetes</taxon>
        <taxon>Xylariomycetidae</taxon>
        <taxon>Xylariales</taxon>
        <taxon>Xylariaceae</taxon>
        <taxon>Xylaria</taxon>
    </lineage>
</organism>